<dbReference type="HAMAP" id="MF_00454">
    <property type="entry name" value="FluC"/>
    <property type="match status" value="1"/>
</dbReference>
<evidence type="ECO:0000256" key="2">
    <source>
        <dbReference type="ARBA" id="ARBA00022475"/>
    </source>
</evidence>
<protein>
    <recommendedName>
        <fullName evidence="10">Fluoride-specific ion channel FluC</fullName>
    </recommendedName>
</protein>
<sequence>MIGPALFLGLAVSGGAGAGARFVVDGLVRSRTRGTFPWATVLINVTGSLLLGVLTGLGATHGLSRDWVLVLGGGLLGGYTTFSTASVETVRLARGGRLLASAGNAVGTAVTTVAAAALGLWLTGAL</sequence>
<feature type="transmembrane region" description="Helical" evidence="10">
    <location>
        <begin position="99"/>
        <end position="122"/>
    </location>
</feature>
<dbReference type="GO" id="GO:0005886">
    <property type="term" value="C:plasma membrane"/>
    <property type="evidence" value="ECO:0007669"/>
    <property type="project" value="UniProtKB-SubCell"/>
</dbReference>
<dbReference type="Pfam" id="PF02537">
    <property type="entry name" value="CRCB"/>
    <property type="match status" value="1"/>
</dbReference>
<feature type="transmembrane region" description="Helical" evidence="10">
    <location>
        <begin position="36"/>
        <end position="55"/>
    </location>
</feature>
<evidence type="ECO:0000256" key="8">
    <source>
        <dbReference type="ARBA" id="ARBA00035585"/>
    </source>
</evidence>
<dbReference type="GO" id="GO:0046872">
    <property type="term" value="F:metal ion binding"/>
    <property type="evidence" value="ECO:0007669"/>
    <property type="project" value="UniProtKB-KW"/>
</dbReference>
<comment type="subcellular location">
    <subcellularLocation>
        <location evidence="1 10">Cell membrane</location>
        <topology evidence="1 10">Multi-pass membrane protein</topology>
    </subcellularLocation>
</comment>
<keyword evidence="10" id="KW-0915">Sodium</keyword>
<feature type="binding site" evidence="10">
    <location>
        <position position="77"/>
    </location>
    <ligand>
        <name>Na(+)</name>
        <dbReference type="ChEBI" id="CHEBI:29101"/>
        <note>structural</note>
    </ligand>
</feature>
<keyword evidence="6 10" id="KW-0407">Ion channel</keyword>
<comment type="catalytic activity">
    <reaction evidence="8">
        <text>fluoride(in) = fluoride(out)</text>
        <dbReference type="Rhea" id="RHEA:76159"/>
        <dbReference type="ChEBI" id="CHEBI:17051"/>
    </reaction>
    <physiologicalReaction direction="left-to-right" evidence="8">
        <dbReference type="Rhea" id="RHEA:76160"/>
    </physiologicalReaction>
</comment>
<comment type="caution">
    <text evidence="11">The sequence shown here is derived from an EMBL/GenBank/DDBJ whole genome shotgun (WGS) entry which is preliminary data.</text>
</comment>
<dbReference type="InterPro" id="IPR003691">
    <property type="entry name" value="FluC"/>
</dbReference>
<feature type="transmembrane region" description="Helical" evidence="10">
    <location>
        <begin position="67"/>
        <end position="87"/>
    </location>
</feature>
<dbReference type="RefSeq" id="WP_076704421.1">
    <property type="nucleotide sequence ID" value="NZ_MRDE01000067.1"/>
</dbReference>
<dbReference type="EMBL" id="MRDE01000067">
    <property type="protein sequence ID" value="OMH23962.1"/>
    <property type="molecule type" value="Genomic_DNA"/>
</dbReference>
<keyword evidence="10" id="KW-0406">Ion transport</keyword>
<feature type="transmembrane region" description="Helical" evidence="10">
    <location>
        <begin position="6"/>
        <end position="24"/>
    </location>
</feature>
<gene>
    <name evidence="10" type="primary">fluC</name>
    <name evidence="10" type="synonym">crcB</name>
    <name evidence="11" type="ORF">BKD30_10095</name>
</gene>
<dbReference type="PANTHER" id="PTHR28259">
    <property type="entry name" value="FLUORIDE EXPORT PROTEIN 1-RELATED"/>
    <property type="match status" value="1"/>
</dbReference>
<accession>A0A1R1L8V9</accession>
<keyword evidence="10" id="KW-0813">Transport</keyword>
<keyword evidence="4 10" id="KW-1133">Transmembrane helix</keyword>
<comment type="activity regulation">
    <text evidence="10">Na(+) is not transported, but it plays an essential structural role and its presence is essential for fluoride channel function.</text>
</comment>
<keyword evidence="3 10" id="KW-0812">Transmembrane</keyword>
<evidence type="ECO:0000256" key="1">
    <source>
        <dbReference type="ARBA" id="ARBA00004651"/>
    </source>
</evidence>
<evidence type="ECO:0000256" key="9">
    <source>
        <dbReference type="ARBA" id="ARBA00049940"/>
    </source>
</evidence>
<keyword evidence="12" id="KW-1185">Reference proteome</keyword>
<evidence type="ECO:0000256" key="6">
    <source>
        <dbReference type="ARBA" id="ARBA00023303"/>
    </source>
</evidence>
<keyword evidence="10" id="KW-0479">Metal-binding</keyword>
<evidence type="ECO:0000313" key="12">
    <source>
        <dbReference type="Proteomes" id="UP000187085"/>
    </source>
</evidence>
<dbReference type="GO" id="GO:0062054">
    <property type="term" value="F:fluoride channel activity"/>
    <property type="evidence" value="ECO:0007669"/>
    <property type="project" value="UniProtKB-UniRule"/>
</dbReference>
<feature type="binding site" evidence="10">
    <location>
        <position position="80"/>
    </location>
    <ligand>
        <name>Na(+)</name>
        <dbReference type="ChEBI" id="CHEBI:29101"/>
        <note>structural</note>
    </ligand>
</feature>
<reference evidence="11 12" key="1">
    <citation type="submission" date="2016-12" db="EMBL/GenBank/DDBJ databases">
        <title>Draft genome of Tersicoccus phoenicis 1P05MA.</title>
        <authorList>
            <person name="Nakajima Y."/>
            <person name="Yoshizawa S."/>
            <person name="Nakamura K."/>
            <person name="Ogura Y."/>
            <person name="Hayashi T."/>
            <person name="Kogure K."/>
        </authorList>
    </citation>
    <scope>NUCLEOTIDE SEQUENCE [LARGE SCALE GENOMIC DNA]</scope>
    <source>
        <strain evidence="11 12">1p05MA</strain>
    </source>
</reference>
<evidence type="ECO:0000313" key="11">
    <source>
        <dbReference type="EMBL" id="OMH23962.1"/>
    </source>
</evidence>
<comment type="function">
    <text evidence="9 10">Fluoride-specific ion channel. Important for reducing fluoride concentration in the cell, thus reducing its toxicity.</text>
</comment>
<dbReference type="STRING" id="554083.BKD30_10095"/>
<dbReference type="PANTHER" id="PTHR28259:SF1">
    <property type="entry name" value="FLUORIDE EXPORT PROTEIN 1-RELATED"/>
    <property type="match status" value="1"/>
</dbReference>
<evidence type="ECO:0000256" key="7">
    <source>
        <dbReference type="ARBA" id="ARBA00035120"/>
    </source>
</evidence>
<dbReference type="AlphaFoldDB" id="A0A1R1L8V9"/>
<evidence type="ECO:0000256" key="4">
    <source>
        <dbReference type="ARBA" id="ARBA00022989"/>
    </source>
</evidence>
<organism evidence="11 12">
    <name type="scientific">Tersicoccus phoenicis</name>
    <dbReference type="NCBI Taxonomy" id="554083"/>
    <lineage>
        <taxon>Bacteria</taxon>
        <taxon>Bacillati</taxon>
        <taxon>Actinomycetota</taxon>
        <taxon>Actinomycetes</taxon>
        <taxon>Micrococcales</taxon>
        <taxon>Micrococcaceae</taxon>
        <taxon>Tersicoccus</taxon>
    </lineage>
</organism>
<keyword evidence="2 10" id="KW-1003">Cell membrane</keyword>
<name>A0A1R1L8V9_9MICC</name>
<dbReference type="Proteomes" id="UP000187085">
    <property type="component" value="Unassembled WGS sequence"/>
</dbReference>
<proteinExistence type="inferred from homology"/>
<evidence type="ECO:0000256" key="3">
    <source>
        <dbReference type="ARBA" id="ARBA00022692"/>
    </source>
</evidence>
<evidence type="ECO:0000256" key="10">
    <source>
        <dbReference type="HAMAP-Rule" id="MF_00454"/>
    </source>
</evidence>
<dbReference type="GO" id="GO:0140114">
    <property type="term" value="P:cellular detoxification of fluoride"/>
    <property type="evidence" value="ECO:0007669"/>
    <property type="project" value="UniProtKB-UniRule"/>
</dbReference>
<comment type="similarity">
    <text evidence="7 10">Belongs to the fluoride channel Fluc/FEX (TC 1.A.43) family.</text>
</comment>
<keyword evidence="5 10" id="KW-0472">Membrane</keyword>
<evidence type="ECO:0000256" key="5">
    <source>
        <dbReference type="ARBA" id="ARBA00023136"/>
    </source>
</evidence>